<accession>A0A4R1RWY6</accession>
<dbReference type="RefSeq" id="WP_132013971.1">
    <property type="nucleotide sequence ID" value="NZ_SLUN01000009.1"/>
</dbReference>
<dbReference type="SMART" id="SM00342">
    <property type="entry name" value="HTH_ARAC"/>
    <property type="match status" value="1"/>
</dbReference>
<feature type="domain" description="HTH araC/xylS-type" evidence="4">
    <location>
        <begin position="149"/>
        <end position="247"/>
    </location>
</feature>
<evidence type="ECO:0000256" key="2">
    <source>
        <dbReference type="ARBA" id="ARBA00023125"/>
    </source>
</evidence>
<dbReference type="PANTHER" id="PTHR43280">
    <property type="entry name" value="ARAC-FAMILY TRANSCRIPTIONAL REGULATOR"/>
    <property type="match status" value="1"/>
</dbReference>
<dbReference type="Proteomes" id="UP000295008">
    <property type="component" value="Unassembled WGS sequence"/>
</dbReference>
<dbReference type="PANTHER" id="PTHR43280:SF28">
    <property type="entry name" value="HTH-TYPE TRANSCRIPTIONAL ACTIVATOR RHAS"/>
    <property type="match status" value="1"/>
</dbReference>
<dbReference type="Gene3D" id="1.10.10.60">
    <property type="entry name" value="Homeodomain-like"/>
    <property type="match status" value="2"/>
</dbReference>
<dbReference type="GO" id="GO:0003700">
    <property type="term" value="F:DNA-binding transcription factor activity"/>
    <property type="evidence" value="ECO:0007669"/>
    <property type="project" value="InterPro"/>
</dbReference>
<evidence type="ECO:0000313" key="6">
    <source>
        <dbReference type="Proteomes" id="UP000295008"/>
    </source>
</evidence>
<protein>
    <submittedName>
        <fullName evidence="5">AraC family transcriptional regulator</fullName>
    </submittedName>
</protein>
<evidence type="ECO:0000256" key="1">
    <source>
        <dbReference type="ARBA" id="ARBA00023015"/>
    </source>
</evidence>
<name>A0A4R1RWY6_HYDET</name>
<keyword evidence="3" id="KW-0804">Transcription</keyword>
<evidence type="ECO:0000259" key="4">
    <source>
        <dbReference type="PROSITE" id="PS01124"/>
    </source>
</evidence>
<keyword evidence="2" id="KW-0238">DNA-binding</keyword>
<dbReference type="PROSITE" id="PS00041">
    <property type="entry name" value="HTH_ARAC_FAMILY_1"/>
    <property type="match status" value="1"/>
</dbReference>
<dbReference type="InterPro" id="IPR018062">
    <property type="entry name" value="HTH_AraC-typ_CS"/>
</dbReference>
<dbReference type="AlphaFoldDB" id="A0A4R1RWY6"/>
<proteinExistence type="predicted"/>
<dbReference type="PROSITE" id="PS01124">
    <property type="entry name" value="HTH_ARAC_FAMILY_2"/>
    <property type="match status" value="1"/>
</dbReference>
<dbReference type="EMBL" id="SLUN01000009">
    <property type="protein sequence ID" value="TCL70690.1"/>
    <property type="molecule type" value="Genomic_DNA"/>
</dbReference>
<comment type="caution">
    <text evidence="5">The sequence shown here is derived from an EMBL/GenBank/DDBJ whole genome shotgun (WGS) entry which is preliminary data.</text>
</comment>
<organism evidence="5 6">
    <name type="scientific">Hydrogenispora ethanolica</name>
    <dbReference type="NCBI Taxonomy" id="1082276"/>
    <lineage>
        <taxon>Bacteria</taxon>
        <taxon>Bacillati</taxon>
        <taxon>Bacillota</taxon>
        <taxon>Hydrogenispora</taxon>
    </lineage>
</organism>
<dbReference type="SUPFAM" id="SSF46689">
    <property type="entry name" value="Homeodomain-like"/>
    <property type="match status" value="2"/>
</dbReference>
<sequence length="255" mass="29760">MLVHEHIRETIEKFYVCTHIPIRSVDFNGIPIHSAGYSGAMDELFERQHVFEQAKKELTAVHTRFVTITAPEHIHFTACQICGKNINRGFHIIGPYASQPKAARDSLVYKPAYCIPYLLELLRTIAADSAYFKQKLKTYYEQPYSLYVKKAIDYMDARYHEPMTLEDTAHYLKISKSYLCNLFKKETGKTFSQFLNELRIEKSKKMLAEEDLPVLDIALAVGFNNQNYYNLIFKKLMRRTPLEFRKNSLQRNDAV</sequence>
<dbReference type="Pfam" id="PF12833">
    <property type="entry name" value="HTH_18"/>
    <property type="match status" value="1"/>
</dbReference>
<dbReference type="GO" id="GO:0043565">
    <property type="term" value="F:sequence-specific DNA binding"/>
    <property type="evidence" value="ECO:0007669"/>
    <property type="project" value="InterPro"/>
</dbReference>
<reference evidence="5 6" key="1">
    <citation type="submission" date="2019-03" db="EMBL/GenBank/DDBJ databases">
        <title>Genomic Encyclopedia of Type Strains, Phase IV (KMG-IV): sequencing the most valuable type-strain genomes for metagenomic binning, comparative biology and taxonomic classification.</title>
        <authorList>
            <person name="Goeker M."/>
        </authorList>
    </citation>
    <scope>NUCLEOTIDE SEQUENCE [LARGE SCALE GENOMIC DNA]</scope>
    <source>
        <strain evidence="5 6">LX-B</strain>
    </source>
</reference>
<keyword evidence="1" id="KW-0805">Transcription regulation</keyword>
<dbReference type="InterPro" id="IPR018060">
    <property type="entry name" value="HTH_AraC"/>
</dbReference>
<gene>
    <name evidence="5" type="ORF">EDC14_10097</name>
</gene>
<dbReference type="OrthoDB" id="1677563at2"/>
<evidence type="ECO:0000256" key="3">
    <source>
        <dbReference type="ARBA" id="ARBA00023163"/>
    </source>
</evidence>
<evidence type="ECO:0000313" key="5">
    <source>
        <dbReference type="EMBL" id="TCL70690.1"/>
    </source>
</evidence>
<keyword evidence="6" id="KW-1185">Reference proteome</keyword>
<dbReference type="InterPro" id="IPR009057">
    <property type="entry name" value="Homeodomain-like_sf"/>
</dbReference>